<dbReference type="Proteomes" id="UP000055684">
    <property type="component" value="Chromosome"/>
</dbReference>
<evidence type="ECO:0000256" key="11">
    <source>
        <dbReference type="ARBA" id="ARBA00031113"/>
    </source>
</evidence>
<dbReference type="PANTHER" id="PTHR43697">
    <property type="entry name" value="SERYL-TRNA SYNTHETASE"/>
    <property type="match status" value="1"/>
</dbReference>
<comment type="subcellular location">
    <subcellularLocation>
        <location evidence="1">Cytoplasm</location>
    </subcellularLocation>
</comment>
<evidence type="ECO:0000259" key="17">
    <source>
        <dbReference type="PROSITE" id="PS50862"/>
    </source>
</evidence>
<dbReference type="PANTHER" id="PTHR43697:SF1">
    <property type="entry name" value="SERINE--TRNA LIGASE"/>
    <property type="match status" value="1"/>
</dbReference>
<dbReference type="EMBL" id="CP013211">
    <property type="protein sequence ID" value="ALP69941.1"/>
    <property type="molecule type" value="Genomic_DNA"/>
</dbReference>
<dbReference type="GO" id="GO:0005524">
    <property type="term" value="F:ATP binding"/>
    <property type="evidence" value="ECO:0007669"/>
    <property type="project" value="UniProtKB-KW"/>
</dbReference>
<evidence type="ECO:0000313" key="18">
    <source>
        <dbReference type="EMBL" id="ALP69941.1"/>
    </source>
</evidence>
<evidence type="ECO:0000256" key="2">
    <source>
        <dbReference type="ARBA" id="ARBA00005045"/>
    </source>
</evidence>
<dbReference type="EC" id="6.1.1.11" evidence="4"/>
<evidence type="ECO:0000256" key="6">
    <source>
        <dbReference type="ARBA" id="ARBA00022598"/>
    </source>
</evidence>
<evidence type="ECO:0000256" key="13">
    <source>
        <dbReference type="ARBA" id="ARBA00047929"/>
    </source>
</evidence>
<dbReference type="GO" id="GO:0004828">
    <property type="term" value="F:serine-tRNA ligase activity"/>
    <property type="evidence" value="ECO:0007669"/>
    <property type="project" value="UniProtKB-EC"/>
</dbReference>
<evidence type="ECO:0000256" key="15">
    <source>
        <dbReference type="PIRSR" id="PIRSR001529-1"/>
    </source>
</evidence>
<evidence type="ECO:0000256" key="1">
    <source>
        <dbReference type="ARBA" id="ARBA00004496"/>
    </source>
</evidence>
<dbReference type="InterPro" id="IPR045864">
    <property type="entry name" value="aa-tRNA-synth_II/BPL/LPL"/>
</dbReference>
<dbReference type="GO" id="GO:0005737">
    <property type="term" value="C:cytoplasm"/>
    <property type="evidence" value="ECO:0007669"/>
    <property type="project" value="UniProtKB-SubCell"/>
</dbReference>
<name>A0A0S2UP99_9PROT</name>
<dbReference type="AlphaFoldDB" id="A0A0S2UP99"/>
<evidence type="ECO:0000256" key="14">
    <source>
        <dbReference type="ARBA" id="ARBA00048823"/>
    </source>
</evidence>
<evidence type="ECO:0000256" key="12">
    <source>
        <dbReference type="ARBA" id="ARBA00033352"/>
    </source>
</evidence>
<feature type="domain" description="Aminoacyl-transfer RNA synthetases class-II family profile" evidence="17">
    <location>
        <begin position="142"/>
        <end position="378"/>
    </location>
</feature>
<reference evidence="18 19" key="2">
    <citation type="journal article" date="2016" name="Genome Announc.">
        <title>Complete Genome Sequences of the Obligate Symbionts 'Candidatus Sulcia muelleri' and 'Ca. Nasuia deltocephalinicola' from the Pestiferous Leafhopper Macrosteles quadripunctulatus (Hemiptera: Cicadellidae).</title>
        <authorList>
            <person name="Bennett G.M."/>
            <person name="Abba S."/>
            <person name="Kube M."/>
            <person name="Marzachi C."/>
        </authorList>
    </citation>
    <scope>NUCLEOTIDE SEQUENCE [LARGE SCALE GENOMIC DNA]</scope>
    <source>
        <strain evidence="18 19">PUNC</strain>
    </source>
</reference>
<dbReference type="PATRIC" id="fig|1160784.3.peg.2"/>
<dbReference type="SUPFAM" id="SSF55681">
    <property type="entry name" value="Class II aaRS and biotin synthetases"/>
    <property type="match status" value="1"/>
</dbReference>
<proteinExistence type="inferred from homology"/>
<feature type="binding site" evidence="15">
    <location>
        <position position="233"/>
    </location>
    <ligand>
        <name>L-serine</name>
        <dbReference type="ChEBI" id="CHEBI:33384"/>
    </ligand>
</feature>
<dbReference type="InterPro" id="IPR006195">
    <property type="entry name" value="aa-tRNA-synth_II"/>
</dbReference>
<evidence type="ECO:0000313" key="19">
    <source>
        <dbReference type="Proteomes" id="UP000055684"/>
    </source>
</evidence>
<comment type="catalytic activity">
    <reaction evidence="14">
        <text>tRNA(Ser) + L-serine + ATP = L-seryl-tRNA(Ser) + AMP + diphosphate + H(+)</text>
        <dbReference type="Rhea" id="RHEA:12292"/>
        <dbReference type="Rhea" id="RHEA-COMP:9669"/>
        <dbReference type="Rhea" id="RHEA-COMP:9703"/>
        <dbReference type="ChEBI" id="CHEBI:15378"/>
        <dbReference type="ChEBI" id="CHEBI:30616"/>
        <dbReference type="ChEBI" id="CHEBI:33019"/>
        <dbReference type="ChEBI" id="CHEBI:33384"/>
        <dbReference type="ChEBI" id="CHEBI:78442"/>
        <dbReference type="ChEBI" id="CHEBI:78533"/>
        <dbReference type="ChEBI" id="CHEBI:456215"/>
        <dbReference type="EC" id="6.1.1.11"/>
    </reaction>
</comment>
<dbReference type="OrthoDB" id="9804647at2"/>
<dbReference type="PRINTS" id="PR00981">
    <property type="entry name" value="TRNASYNTHSER"/>
</dbReference>
<reference evidence="19" key="1">
    <citation type="submission" date="2015-11" db="EMBL/GenBank/DDBJ databases">
        <title>Complete genome sequences of the obligate symbionts Candidatus Sulcia muelleri and Candidatus Nasuia deltocephalinicola from the pestiferous leafhopper, Macrosteles quadripunctulatus (Hemiptera: Cicadellidae).</title>
        <authorList>
            <person name="Bennett G.M."/>
            <person name="Abba S."/>
            <person name="Kube M."/>
            <person name="Marzachi C."/>
        </authorList>
    </citation>
    <scope>NUCLEOTIDE SEQUENCE [LARGE SCALE GENOMIC DNA]</scope>
    <source>
        <strain evidence="19">PUNC</strain>
    </source>
</reference>
<evidence type="ECO:0000256" key="16">
    <source>
        <dbReference type="PIRSR" id="PIRSR001529-2"/>
    </source>
</evidence>
<evidence type="ECO:0000256" key="10">
    <source>
        <dbReference type="ARBA" id="ARBA00023146"/>
    </source>
</evidence>
<comment type="catalytic activity">
    <reaction evidence="13">
        <text>tRNA(Sec) + L-serine + ATP = L-seryl-tRNA(Sec) + AMP + diphosphate + H(+)</text>
        <dbReference type="Rhea" id="RHEA:42580"/>
        <dbReference type="Rhea" id="RHEA-COMP:9742"/>
        <dbReference type="Rhea" id="RHEA-COMP:10128"/>
        <dbReference type="ChEBI" id="CHEBI:15378"/>
        <dbReference type="ChEBI" id="CHEBI:30616"/>
        <dbReference type="ChEBI" id="CHEBI:33019"/>
        <dbReference type="ChEBI" id="CHEBI:33384"/>
        <dbReference type="ChEBI" id="CHEBI:78442"/>
        <dbReference type="ChEBI" id="CHEBI:78533"/>
        <dbReference type="ChEBI" id="CHEBI:456215"/>
        <dbReference type="EC" id="6.1.1.11"/>
    </reaction>
</comment>
<evidence type="ECO:0000256" key="3">
    <source>
        <dbReference type="ARBA" id="ARBA00010728"/>
    </source>
</evidence>
<dbReference type="PROSITE" id="PS50862">
    <property type="entry name" value="AA_TRNA_LIGASE_II"/>
    <property type="match status" value="1"/>
</dbReference>
<keyword evidence="6 18" id="KW-0436">Ligase</keyword>
<comment type="similarity">
    <text evidence="3">Belongs to the class-II aminoacyl-tRNA synthetase family. Type-1 seryl-tRNA synthetase subfamily.</text>
</comment>
<keyword evidence="9" id="KW-0648">Protein biosynthesis</keyword>
<feature type="binding site" evidence="15">
    <location>
        <position position="352"/>
    </location>
    <ligand>
        <name>L-serine</name>
        <dbReference type="ChEBI" id="CHEBI:33384"/>
    </ligand>
</feature>
<evidence type="ECO:0000256" key="9">
    <source>
        <dbReference type="ARBA" id="ARBA00022917"/>
    </source>
</evidence>
<keyword evidence="5" id="KW-0963">Cytoplasm</keyword>
<dbReference type="GO" id="GO:0006434">
    <property type="term" value="P:seryl-tRNA aminoacylation"/>
    <property type="evidence" value="ECO:0007669"/>
    <property type="project" value="InterPro"/>
</dbReference>
<keyword evidence="10 18" id="KW-0030">Aminoacyl-tRNA synthetase</keyword>
<dbReference type="PIRSF" id="PIRSF001529">
    <property type="entry name" value="Ser-tRNA-synth_IIa"/>
    <property type="match status" value="1"/>
</dbReference>
<organism evidence="18 19">
    <name type="scientific">Candidatus Nasuia deltocephalincola</name>
    <dbReference type="NCBI Taxonomy" id="1160784"/>
    <lineage>
        <taxon>Bacteria</taxon>
        <taxon>Pseudomonadati</taxon>
        <taxon>Pseudomonadota</taxon>
        <taxon>Betaproteobacteria</taxon>
        <taxon>Candidatus Nasuia</taxon>
    </lineage>
</organism>
<comment type="pathway">
    <text evidence="2">Aminoacyl-tRNA biosynthesis; selenocysteinyl-tRNA(Sec) biosynthesis; L-seryl-tRNA(Sec) from L-serine and tRNA(Sec): step 1/1.</text>
</comment>
<feature type="binding site" evidence="15">
    <location>
        <position position="256"/>
    </location>
    <ligand>
        <name>L-serine</name>
        <dbReference type="ChEBI" id="CHEBI:33384"/>
    </ligand>
</feature>
<dbReference type="Pfam" id="PF00587">
    <property type="entry name" value="tRNA-synt_2b"/>
    <property type="match status" value="1"/>
</dbReference>
<evidence type="ECO:0000256" key="5">
    <source>
        <dbReference type="ARBA" id="ARBA00022490"/>
    </source>
</evidence>
<accession>A0A0S2UP99</accession>
<evidence type="ECO:0000256" key="7">
    <source>
        <dbReference type="ARBA" id="ARBA00022741"/>
    </source>
</evidence>
<gene>
    <name evidence="18" type="ORF">ASU29_002</name>
</gene>
<dbReference type="InterPro" id="IPR002317">
    <property type="entry name" value="Ser-tRNA-ligase_type_1"/>
</dbReference>
<dbReference type="Gene3D" id="3.30.930.10">
    <property type="entry name" value="Bira Bifunctional Protein, Domain 2"/>
    <property type="match status" value="1"/>
</dbReference>
<keyword evidence="8 16" id="KW-0067">ATP-binding</keyword>
<dbReference type="InterPro" id="IPR002314">
    <property type="entry name" value="aa-tRNA-synt_IIb"/>
</dbReference>
<evidence type="ECO:0000256" key="8">
    <source>
        <dbReference type="ARBA" id="ARBA00022840"/>
    </source>
</evidence>
<feature type="binding site" evidence="16">
    <location>
        <begin position="320"/>
        <end position="323"/>
    </location>
    <ligand>
        <name>ATP</name>
        <dbReference type="ChEBI" id="CHEBI:30616"/>
    </ligand>
</feature>
<feature type="binding site" evidence="16">
    <location>
        <begin position="233"/>
        <end position="235"/>
    </location>
    <ligand>
        <name>ATP</name>
        <dbReference type="ChEBI" id="CHEBI:30616"/>
    </ligand>
</feature>
<sequence>MIEINFLKNNKFKVYANLKKKKYFFRIKIFNYLINIKKIFLKKIYSLNKFRKNNKILILKKYIIKFFSINKNYVKKINKNLKILLLKIPNLIHYLVLKKNKTVKNKKYIKNNINRKFNFNSNIGVLTSGRGFSFITSPLSLLYSKIENYIFNLHLEENNYKYIIVPNIMNFKSLINSGQIPKFIKKLFIIRNKDKIKYLIPTSEVSLLNFLIKKNINSNFIPLKLISKTNCYRNEIISYGLNNKNIIKQKQFDKIELVNFVDNKNSYRYLKELIKNVEKILKNLKISYRIIILSKKDISYISNITYDLEIWIPSINNYCEVSSCSNFQNYQSLRSKIKYKLKKKSEYISTINGSALAIGRIFLSVLENYYFNNKIIIPKVLKKYFKIKYIKI</sequence>
<protein>
    <recommendedName>
        <fullName evidence="4">serine--tRNA ligase</fullName>
        <ecNumber evidence="4">6.1.1.11</ecNumber>
    </recommendedName>
    <alternativeName>
        <fullName evidence="11">Seryl-tRNA synthetase</fullName>
    </alternativeName>
    <alternativeName>
        <fullName evidence="12">Seryl-tRNA(Ser/Sec) synthetase</fullName>
    </alternativeName>
</protein>
<feature type="binding site" evidence="15">
    <location>
        <position position="202"/>
    </location>
    <ligand>
        <name>L-serine</name>
        <dbReference type="ChEBI" id="CHEBI:33384"/>
    </ligand>
</feature>
<evidence type="ECO:0000256" key="4">
    <source>
        <dbReference type="ARBA" id="ARBA00012840"/>
    </source>
</evidence>
<keyword evidence="7" id="KW-0547">Nucleotide-binding</keyword>